<evidence type="ECO:0000256" key="1">
    <source>
        <dbReference type="SAM" id="Phobius"/>
    </source>
</evidence>
<proteinExistence type="predicted"/>
<dbReference type="NCBIfam" id="TIGR03781">
    <property type="entry name" value="Bac_Flav_CT_K"/>
    <property type="match status" value="1"/>
</dbReference>
<keyword evidence="1" id="KW-1133">Transmembrane helix</keyword>
<dbReference type="AlphaFoldDB" id="A0A015TTC5"/>
<dbReference type="Proteomes" id="UP000020773">
    <property type="component" value="Unassembled WGS sequence"/>
</dbReference>
<name>A0A015TTC5_BACFG</name>
<sequence length="207" mass="24042">MEFKSLKNIETSFRQIRLFGIVFIALCALVAVFSVGSAYRFAERQREKIYVLDGGKSLMLALSQDLAQNRPAEAREHVRRFHELFFTLSPEKSAIEHNIKRALLLSDRSAYNYYTDFSEKGYYNRIIAGNINQVLQVDSVVCNFDRYPYEVNTYARQMIIRESNVTERSLVTRCRLLNASRSDDNPNGFTIEGFTILENRDLQTLER</sequence>
<dbReference type="InterPro" id="IPR022276">
    <property type="entry name" value="Conjug_transposon_TraK"/>
</dbReference>
<keyword evidence="1" id="KW-0812">Transmembrane</keyword>
<dbReference type="EMBL" id="JGDB01000398">
    <property type="protein sequence ID" value="EXY87664.1"/>
    <property type="molecule type" value="Genomic_DNA"/>
</dbReference>
<reference evidence="2 3" key="1">
    <citation type="submission" date="2014-02" db="EMBL/GenBank/DDBJ databases">
        <authorList>
            <person name="Sears C."/>
            <person name="Carroll K."/>
            <person name="Sack B.R."/>
            <person name="Qadri F."/>
            <person name="Myers L.L."/>
            <person name="Chung G.-T."/>
            <person name="Escheverria P."/>
            <person name="Fraser C.M."/>
            <person name="Sadzewicz L."/>
            <person name="Shefchek K.A."/>
            <person name="Tallon L."/>
            <person name="Das S.P."/>
            <person name="Daugherty S."/>
            <person name="Mongodin E.F."/>
        </authorList>
    </citation>
    <scope>NUCLEOTIDE SEQUENCE [LARGE SCALE GENOMIC DNA]</scope>
    <source>
        <strain evidence="3">3998T(B)3</strain>
    </source>
</reference>
<dbReference type="RefSeq" id="WP_032572867.1">
    <property type="nucleotide sequence ID" value="NZ_JGDB01000398.1"/>
</dbReference>
<evidence type="ECO:0000313" key="3">
    <source>
        <dbReference type="Proteomes" id="UP000020773"/>
    </source>
</evidence>
<accession>A0A015TTC5</accession>
<evidence type="ECO:0000313" key="2">
    <source>
        <dbReference type="EMBL" id="EXY87664.1"/>
    </source>
</evidence>
<dbReference type="PATRIC" id="fig|1339316.3.peg.5359"/>
<protein>
    <submittedName>
        <fullName evidence="2">Conjugative transposon TraK protein</fullName>
    </submittedName>
</protein>
<comment type="caution">
    <text evidence="2">The sequence shown here is derived from an EMBL/GenBank/DDBJ whole genome shotgun (WGS) entry which is preliminary data.</text>
</comment>
<gene>
    <name evidence="2" type="ORF">M125_5705</name>
</gene>
<organism evidence="2 3">
    <name type="scientific">Bacteroides fragilis str. 3998T(B)3</name>
    <dbReference type="NCBI Taxonomy" id="1339316"/>
    <lineage>
        <taxon>Bacteria</taxon>
        <taxon>Pseudomonadati</taxon>
        <taxon>Bacteroidota</taxon>
        <taxon>Bacteroidia</taxon>
        <taxon>Bacteroidales</taxon>
        <taxon>Bacteroidaceae</taxon>
        <taxon>Bacteroides</taxon>
    </lineage>
</organism>
<feature type="transmembrane region" description="Helical" evidence="1">
    <location>
        <begin position="16"/>
        <end position="39"/>
    </location>
</feature>
<keyword evidence="1" id="KW-0472">Membrane</keyword>